<dbReference type="Proteomes" id="UP001596161">
    <property type="component" value="Unassembled WGS sequence"/>
</dbReference>
<reference evidence="2" key="1">
    <citation type="journal article" date="2019" name="Int. J. Syst. Evol. Microbiol.">
        <title>The Global Catalogue of Microorganisms (GCM) 10K type strain sequencing project: providing services to taxonomists for standard genome sequencing and annotation.</title>
        <authorList>
            <consortium name="The Broad Institute Genomics Platform"/>
            <consortium name="The Broad Institute Genome Sequencing Center for Infectious Disease"/>
            <person name="Wu L."/>
            <person name="Ma J."/>
        </authorList>
    </citation>
    <scope>NUCLEOTIDE SEQUENCE [LARGE SCALE GENOMIC DNA]</scope>
    <source>
        <strain evidence="2">KACC 12602</strain>
    </source>
</reference>
<dbReference type="EMBL" id="JBHSKT010000012">
    <property type="protein sequence ID" value="MFC5272108.1"/>
    <property type="molecule type" value="Genomic_DNA"/>
</dbReference>
<dbReference type="RefSeq" id="WP_378018468.1">
    <property type="nucleotide sequence ID" value="NZ_JBHSKT010000012.1"/>
</dbReference>
<comment type="caution">
    <text evidence="1">The sequence shown here is derived from an EMBL/GenBank/DDBJ whole genome shotgun (WGS) entry which is preliminary data.</text>
</comment>
<sequence>MHKIFGFIVLLLLFSCDKEKEVRTASLQPPLVTGFLFRDFYGNPIQQVGNPNVKTEGTDAAGYRSYMTVYPNPVRDKAQVTFYSPTPAGKKSLWIVAGLQDQNLNSHNFMQASFPQIGGQPLLKIDLEPDAQSRVLTLNLDNFPAGAYRVYLQLGDLLLWDNILKTN</sequence>
<accession>A0ABW0ECJ4</accession>
<protein>
    <submittedName>
        <fullName evidence="1">Uncharacterized protein</fullName>
    </submittedName>
</protein>
<gene>
    <name evidence="1" type="ORF">ACFPIB_15935</name>
</gene>
<proteinExistence type="predicted"/>
<organism evidence="1 2">
    <name type="scientific">Adhaeribacter terreus</name>
    <dbReference type="NCBI Taxonomy" id="529703"/>
    <lineage>
        <taxon>Bacteria</taxon>
        <taxon>Pseudomonadati</taxon>
        <taxon>Bacteroidota</taxon>
        <taxon>Cytophagia</taxon>
        <taxon>Cytophagales</taxon>
        <taxon>Hymenobacteraceae</taxon>
        <taxon>Adhaeribacter</taxon>
    </lineage>
</organism>
<keyword evidence="2" id="KW-1185">Reference proteome</keyword>
<name>A0ABW0ECJ4_9BACT</name>
<dbReference type="PROSITE" id="PS51257">
    <property type="entry name" value="PROKAR_LIPOPROTEIN"/>
    <property type="match status" value="1"/>
</dbReference>
<evidence type="ECO:0000313" key="1">
    <source>
        <dbReference type="EMBL" id="MFC5272108.1"/>
    </source>
</evidence>
<evidence type="ECO:0000313" key="2">
    <source>
        <dbReference type="Proteomes" id="UP001596161"/>
    </source>
</evidence>